<organism evidence="7 8">
    <name type="scientific">Sediminispirochaeta smaragdinae (strain DSM 11293 / JCM 15392 / SEBR 4228)</name>
    <name type="common">Spirochaeta smaragdinae</name>
    <dbReference type="NCBI Taxonomy" id="573413"/>
    <lineage>
        <taxon>Bacteria</taxon>
        <taxon>Pseudomonadati</taxon>
        <taxon>Spirochaetota</taxon>
        <taxon>Spirochaetia</taxon>
        <taxon>Spirochaetales</taxon>
        <taxon>Spirochaetaceae</taxon>
        <taxon>Sediminispirochaeta</taxon>
    </lineage>
</organism>
<dbReference type="InterPro" id="IPR023858">
    <property type="entry name" value="HcgA-like"/>
</dbReference>
<dbReference type="PROSITE" id="PS51918">
    <property type="entry name" value="RADICAL_SAM"/>
    <property type="match status" value="1"/>
</dbReference>
<dbReference type="InterPro" id="IPR006638">
    <property type="entry name" value="Elp3/MiaA/NifB-like_rSAM"/>
</dbReference>
<keyword evidence="3" id="KW-0479">Metal-binding</keyword>
<dbReference type="InterPro" id="IPR058240">
    <property type="entry name" value="rSAM_sf"/>
</dbReference>
<dbReference type="Gene3D" id="3.20.20.70">
    <property type="entry name" value="Aldolase class I"/>
    <property type="match status" value="1"/>
</dbReference>
<evidence type="ECO:0000259" key="6">
    <source>
        <dbReference type="PROSITE" id="PS51918"/>
    </source>
</evidence>
<protein>
    <submittedName>
        <fullName evidence="7">Radical SAM domain protein</fullName>
    </submittedName>
</protein>
<dbReference type="SFLD" id="SFLDF00330">
    <property type="entry name" value="HMD_cofactor_maturase_(HmdB-li"/>
    <property type="match status" value="1"/>
</dbReference>
<dbReference type="GO" id="GO:0046872">
    <property type="term" value="F:metal ion binding"/>
    <property type="evidence" value="ECO:0007669"/>
    <property type="project" value="UniProtKB-KW"/>
</dbReference>
<dbReference type="eggNOG" id="COG0502">
    <property type="taxonomic scope" value="Bacteria"/>
</dbReference>
<dbReference type="CDD" id="cd01335">
    <property type="entry name" value="Radical_SAM"/>
    <property type="match status" value="1"/>
</dbReference>
<dbReference type="OrthoDB" id="9786826at2"/>
<evidence type="ECO:0000256" key="5">
    <source>
        <dbReference type="ARBA" id="ARBA00023014"/>
    </source>
</evidence>
<dbReference type="KEGG" id="ssm:Spirs_3470"/>
<dbReference type="RefSeq" id="WP_013256017.1">
    <property type="nucleotide sequence ID" value="NC_014364.1"/>
</dbReference>
<evidence type="ECO:0000256" key="4">
    <source>
        <dbReference type="ARBA" id="ARBA00023004"/>
    </source>
</evidence>
<evidence type="ECO:0000256" key="2">
    <source>
        <dbReference type="ARBA" id="ARBA00022691"/>
    </source>
</evidence>
<comment type="cofactor">
    <cofactor evidence="1">
        <name>[4Fe-4S] cluster</name>
        <dbReference type="ChEBI" id="CHEBI:49883"/>
    </cofactor>
</comment>
<dbReference type="InterPro" id="IPR013785">
    <property type="entry name" value="Aldolase_TIM"/>
</dbReference>
<dbReference type="InterPro" id="IPR034422">
    <property type="entry name" value="HydE/PylB-like"/>
</dbReference>
<dbReference type="InterPro" id="IPR007197">
    <property type="entry name" value="rSAM"/>
</dbReference>
<dbReference type="GO" id="GO:0051536">
    <property type="term" value="F:iron-sulfur cluster binding"/>
    <property type="evidence" value="ECO:0007669"/>
    <property type="project" value="UniProtKB-KW"/>
</dbReference>
<dbReference type="GO" id="GO:0009102">
    <property type="term" value="P:biotin biosynthetic process"/>
    <property type="evidence" value="ECO:0007669"/>
    <property type="project" value="UniProtKB-UniPathway"/>
</dbReference>
<evidence type="ECO:0000256" key="3">
    <source>
        <dbReference type="ARBA" id="ARBA00022723"/>
    </source>
</evidence>
<keyword evidence="2" id="KW-0949">S-adenosyl-L-methionine</keyword>
<dbReference type="HOGENOM" id="CLU_033172_0_0_12"/>
<evidence type="ECO:0000313" key="7">
    <source>
        <dbReference type="EMBL" id="ADK82558.1"/>
    </source>
</evidence>
<dbReference type="GO" id="GO:0016740">
    <property type="term" value="F:transferase activity"/>
    <property type="evidence" value="ECO:0007669"/>
    <property type="project" value="TreeGrafter"/>
</dbReference>
<dbReference type="SUPFAM" id="SSF102114">
    <property type="entry name" value="Radical SAM enzymes"/>
    <property type="match status" value="1"/>
</dbReference>
<evidence type="ECO:0000256" key="1">
    <source>
        <dbReference type="ARBA" id="ARBA00001966"/>
    </source>
</evidence>
<dbReference type="AlphaFoldDB" id="E1R2J8"/>
<dbReference type="SFLD" id="SFLDG01279">
    <property type="entry name" value="HMD_cofactor_maturase_(HmdB-li"/>
    <property type="match status" value="1"/>
</dbReference>
<keyword evidence="8" id="KW-1185">Reference proteome</keyword>
<sequence>MEDRRFSDVLEKAAEQAIDRDEALLLFRESEEFSAAQELFKTASLVRNKLLGTTFRWTGGIASVLTCNLQPLCLYCPYWTQPKEPLSMEEILRAARYLKEHGVRDYHLSAGTTLGSDGREMVEIVETIRREADADSTITVNCGAALSMESIIELKNLGVTRIGASFETINRKLFDEVKPGDSFEEKEKLCRMVCEAGLELGSGLLAGVGCTDCKDDCAIVNGGKVTKSRYEDYVDFMFFIRQYPNLKSVYVSRFFPFTGIPMTEHPRCSAMEGARIIAVMRLVLRDIRIGPAAGWSYDDIPLWVAAGGGNEIGGIHITREPPYKGSWYMHQALDYRDHLEYRNTVSTATRFLKEMGIEVRY</sequence>
<dbReference type="SMART" id="SM00729">
    <property type="entry name" value="Elp3"/>
    <property type="match status" value="1"/>
</dbReference>
<proteinExistence type="predicted"/>
<evidence type="ECO:0000313" key="8">
    <source>
        <dbReference type="Proteomes" id="UP000002318"/>
    </source>
</evidence>
<gene>
    <name evidence="7" type="ordered locus">Spirs_3470</name>
</gene>
<dbReference type="PANTHER" id="PTHR43726">
    <property type="entry name" value="3-METHYLORNITHINE SYNTHASE"/>
    <property type="match status" value="1"/>
</dbReference>
<name>E1R2J8_SEDSS</name>
<feature type="domain" description="Radical SAM core" evidence="6">
    <location>
        <begin position="53"/>
        <end position="292"/>
    </location>
</feature>
<dbReference type="SFLD" id="SFLDG01060">
    <property type="entry name" value="BATS_domain_containing"/>
    <property type="match status" value="1"/>
</dbReference>
<dbReference type="Pfam" id="PF04055">
    <property type="entry name" value="Radical_SAM"/>
    <property type="match status" value="1"/>
</dbReference>
<dbReference type="UniPathway" id="UPA00078">
    <property type="reaction ID" value="UER00162"/>
</dbReference>
<dbReference type="SFLD" id="SFLDS00029">
    <property type="entry name" value="Radical_SAM"/>
    <property type="match status" value="1"/>
</dbReference>
<dbReference type="PANTHER" id="PTHR43726:SF1">
    <property type="entry name" value="BIOTIN SYNTHASE"/>
    <property type="match status" value="1"/>
</dbReference>
<reference evidence="7 8" key="1">
    <citation type="journal article" date="2010" name="Stand. Genomic Sci.">
        <title>Complete genome sequence of Spirochaeta smaragdinae type strain (SEBR 4228).</title>
        <authorList>
            <person name="Mavromatis K."/>
            <person name="Yasawong M."/>
            <person name="Chertkov O."/>
            <person name="Lapidus A."/>
            <person name="Lucas S."/>
            <person name="Nolan M."/>
            <person name="Del Rio T.G."/>
            <person name="Tice H."/>
            <person name="Cheng J.F."/>
            <person name="Pitluck S."/>
            <person name="Liolios K."/>
            <person name="Ivanova N."/>
            <person name="Tapia R."/>
            <person name="Han C."/>
            <person name="Bruce D."/>
            <person name="Goodwin L."/>
            <person name="Pati A."/>
            <person name="Chen A."/>
            <person name="Palaniappan K."/>
            <person name="Land M."/>
            <person name="Hauser L."/>
            <person name="Chang Y.J."/>
            <person name="Jeffries C.D."/>
            <person name="Detter J.C."/>
            <person name="Rohde M."/>
            <person name="Brambilla E."/>
            <person name="Spring S."/>
            <person name="Goker M."/>
            <person name="Sikorski J."/>
            <person name="Woyke T."/>
            <person name="Bristow J."/>
            <person name="Eisen J.A."/>
            <person name="Markowitz V."/>
            <person name="Hugenholtz P."/>
            <person name="Klenk H.P."/>
            <person name="Kyrpides N.C."/>
        </authorList>
    </citation>
    <scope>NUCLEOTIDE SEQUENCE [LARGE SCALE GENOMIC DNA]</scope>
    <source>
        <strain evidence="8">DSM 11293 / JCM 15392 / SEBR 4228</strain>
    </source>
</reference>
<dbReference type="Proteomes" id="UP000002318">
    <property type="component" value="Chromosome"/>
</dbReference>
<keyword evidence="5" id="KW-0411">Iron-sulfur</keyword>
<dbReference type="STRING" id="573413.Spirs_3470"/>
<keyword evidence="4" id="KW-0408">Iron</keyword>
<dbReference type="EMBL" id="CP002116">
    <property type="protein sequence ID" value="ADK82558.1"/>
    <property type="molecule type" value="Genomic_DNA"/>
</dbReference>
<accession>E1R2J8</accession>